<dbReference type="GO" id="GO:0006094">
    <property type="term" value="P:gluconeogenesis"/>
    <property type="evidence" value="ECO:0007669"/>
    <property type="project" value="TreeGrafter"/>
</dbReference>
<dbReference type="PANTHER" id="PTHR43778">
    <property type="entry name" value="PYRUVATE CARBOXYLASE"/>
    <property type="match status" value="1"/>
</dbReference>
<protein>
    <recommendedName>
        <fullName evidence="5">Biotin carboxylation domain-containing protein</fullName>
    </recommendedName>
</protein>
<dbReference type="InterPro" id="IPR011764">
    <property type="entry name" value="Biotin_carboxylation_dom"/>
</dbReference>
<evidence type="ECO:0000256" key="3">
    <source>
        <dbReference type="ARBA" id="ARBA00022840"/>
    </source>
</evidence>
<evidence type="ECO:0000256" key="4">
    <source>
        <dbReference type="SAM" id="MobiDB-lite"/>
    </source>
</evidence>
<dbReference type="EnsemblMetazoa" id="CapteT198057">
    <property type="protein sequence ID" value="CapteP198057"/>
    <property type="gene ID" value="CapteG198057"/>
</dbReference>
<evidence type="ECO:0000313" key="6">
    <source>
        <dbReference type="EMBL" id="ELT89632.1"/>
    </source>
</evidence>
<dbReference type="OMA" id="HANDDMC"/>
<sequence length="189" mass="21174">MSDIKPIKKLLVANRGEIAIRVFRACHEMGIKTVAIYSEQDQQQMHRLKADESYMTANIPSMLEPNGLSRIDGKRPDGLTLCPWSHGKNLIWDVTVTDTLCNSKVMNSAVIAGSAAKTAGDCELTKCCDLSENYHNQPLTFETLGSWEPSTTKFDKELKRKIEQQKTNEKARKSPSPSLGEILHQSYPH</sequence>
<proteinExistence type="predicted"/>
<dbReference type="AlphaFoldDB" id="R7TDR0"/>
<gene>
    <name evidence="6" type="ORF">CAPTEDRAFT_198057</name>
</gene>
<dbReference type="HOGENOM" id="CLU_1435710_0_0_1"/>
<evidence type="ECO:0000256" key="1">
    <source>
        <dbReference type="ARBA" id="ARBA00022598"/>
    </source>
</evidence>
<dbReference type="EMBL" id="AMQN01032498">
    <property type="status" value="NOT_ANNOTATED_CDS"/>
    <property type="molecule type" value="Genomic_DNA"/>
</dbReference>
<feature type="domain" description="Biotin carboxylation" evidence="5">
    <location>
        <begin position="6"/>
        <end position="189"/>
    </location>
</feature>
<dbReference type="Pfam" id="PF00289">
    <property type="entry name" value="Biotin_carb_N"/>
    <property type="match status" value="1"/>
</dbReference>
<evidence type="ECO:0000256" key="2">
    <source>
        <dbReference type="ARBA" id="ARBA00022741"/>
    </source>
</evidence>
<evidence type="ECO:0000313" key="8">
    <source>
        <dbReference type="Proteomes" id="UP000014760"/>
    </source>
</evidence>
<dbReference type="Proteomes" id="UP000014760">
    <property type="component" value="Unassembled WGS sequence"/>
</dbReference>
<dbReference type="PROSITE" id="PS50979">
    <property type="entry name" value="BC"/>
    <property type="match status" value="1"/>
</dbReference>
<dbReference type="GO" id="GO:0005524">
    <property type="term" value="F:ATP binding"/>
    <property type="evidence" value="ECO:0007669"/>
    <property type="project" value="UniProtKB-KW"/>
</dbReference>
<dbReference type="InterPro" id="IPR016185">
    <property type="entry name" value="PreATP-grasp_dom_sf"/>
</dbReference>
<feature type="region of interest" description="Disordered" evidence="4">
    <location>
        <begin position="163"/>
        <end position="189"/>
    </location>
</feature>
<dbReference type="InterPro" id="IPR005481">
    <property type="entry name" value="BC-like_N"/>
</dbReference>
<reference evidence="6 8" key="2">
    <citation type="journal article" date="2013" name="Nature">
        <title>Insights into bilaterian evolution from three spiralian genomes.</title>
        <authorList>
            <person name="Simakov O."/>
            <person name="Marletaz F."/>
            <person name="Cho S.J."/>
            <person name="Edsinger-Gonzales E."/>
            <person name="Havlak P."/>
            <person name="Hellsten U."/>
            <person name="Kuo D.H."/>
            <person name="Larsson T."/>
            <person name="Lv J."/>
            <person name="Arendt D."/>
            <person name="Savage R."/>
            <person name="Osoegawa K."/>
            <person name="de Jong P."/>
            <person name="Grimwood J."/>
            <person name="Chapman J.A."/>
            <person name="Shapiro H."/>
            <person name="Aerts A."/>
            <person name="Otillar R.P."/>
            <person name="Terry A.Y."/>
            <person name="Boore J.L."/>
            <person name="Grigoriev I.V."/>
            <person name="Lindberg D.R."/>
            <person name="Seaver E.C."/>
            <person name="Weisblat D.A."/>
            <person name="Putnam N.H."/>
            <person name="Rokhsar D.S."/>
        </authorList>
    </citation>
    <scope>NUCLEOTIDE SEQUENCE</scope>
    <source>
        <strain evidence="6 8">I ESC-2004</strain>
    </source>
</reference>
<feature type="compositionally biased region" description="Basic and acidic residues" evidence="4">
    <location>
        <begin position="163"/>
        <end position="172"/>
    </location>
</feature>
<keyword evidence="1" id="KW-0436">Ligase</keyword>
<keyword evidence="3" id="KW-0067">ATP-binding</keyword>
<name>R7TDR0_CAPTE</name>
<dbReference type="GO" id="GO:0004736">
    <property type="term" value="F:pyruvate carboxylase activity"/>
    <property type="evidence" value="ECO:0007669"/>
    <property type="project" value="TreeGrafter"/>
</dbReference>
<dbReference type="EMBL" id="AMQN01032497">
    <property type="status" value="NOT_ANNOTATED_CDS"/>
    <property type="molecule type" value="Genomic_DNA"/>
</dbReference>
<dbReference type="EMBL" id="KB311255">
    <property type="protein sequence ID" value="ELT89632.1"/>
    <property type="molecule type" value="Genomic_DNA"/>
</dbReference>
<reference evidence="7" key="3">
    <citation type="submission" date="2015-06" db="UniProtKB">
        <authorList>
            <consortium name="EnsemblMetazoa"/>
        </authorList>
    </citation>
    <scope>IDENTIFICATION</scope>
</reference>
<dbReference type="STRING" id="283909.R7TDR0"/>
<dbReference type="SUPFAM" id="SSF52440">
    <property type="entry name" value="PreATP-grasp domain"/>
    <property type="match status" value="1"/>
</dbReference>
<evidence type="ECO:0000313" key="7">
    <source>
        <dbReference type="EnsemblMetazoa" id="CapteP198057"/>
    </source>
</evidence>
<keyword evidence="8" id="KW-1185">Reference proteome</keyword>
<dbReference type="OrthoDB" id="196847at2759"/>
<accession>R7TDR0</accession>
<dbReference type="Gene3D" id="3.40.50.20">
    <property type="match status" value="1"/>
</dbReference>
<reference evidence="8" key="1">
    <citation type="submission" date="2012-12" db="EMBL/GenBank/DDBJ databases">
        <authorList>
            <person name="Hellsten U."/>
            <person name="Grimwood J."/>
            <person name="Chapman J.A."/>
            <person name="Shapiro H."/>
            <person name="Aerts A."/>
            <person name="Otillar R.P."/>
            <person name="Terry A.Y."/>
            <person name="Boore J.L."/>
            <person name="Simakov O."/>
            <person name="Marletaz F."/>
            <person name="Cho S.-J."/>
            <person name="Edsinger-Gonzales E."/>
            <person name="Havlak P."/>
            <person name="Kuo D.-H."/>
            <person name="Larsson T."/>
            <person name="Lv J."/>
            <person name="Arendt D."/>
            <person name="Savage R."/>
            <person name="Osoegawa K."/>
            <person name="de Jong P."/>
            <person name="Lindberg D.R."/>
            <person name="Seaver E.C."/>
            <person name="Weisblat D.A."/>
            <person name="Putnam N.H."/>
            <person name="Grigoriev I.V."/>
            <person name="Rokhsar D.S."/>
        </authorList>
    </citation>
    <scope>NUCLEOTIDE SEQUENCE</scope>
    <source>
        <strain evidence="8">I ESC-2004</strain>
    </source>
</reference>
<organism evidence="6">
    <name type="scientific">Capitella teleta</name>
    <name type="common">Polychaete worm</name>
    <dbReference type="NCBI Taxonomy" id="283909"/>
    <lineage>
        <taxon>Eukaryota</taxon>
        <taxon>Metazoa</taxon>
        <taxon>Spiralia</taxon>
        <taxon>Lophotrochozoa</taxon>
        <taxon>Annelida</taxon>
        <taxon>Polychaeta</taxon>
        <taxon>Sedentaria</taxon>
        <taxon>Scolecida</taxon>
        <taxon>Capitellidae</taxon>
        <taxon>Capitella</taxon>
    </lineage>
</organism>
<dbReference type="GO" id="GO:0005737">
    <property type="term" value="C:cytoplasm"/>
    <property type="evidence" value="ECO:0007669"/>
    <property type="project" value="TreeGrafter"/>
</dbReference>
<dbReference type="InterPro" id="IPR055268">
    <property type="entry name" value="PCB-like"/>
</dbReference>
<keyword evidence="2" id="KW-0547">Nucleotide-binding</keyword>
<dbReference type="PANTHER" id="PTHR43778:SF2">
    <property type="entry name" value="PYRUVATE CARBOXYLASE, MITOCHONDRIAL"/>
    <property type="match status" value="1"/>
</dbReference>
<evidence type="ECO:0000259" key="5">
    <source>
        <dbReference type="PROSITE" id="PS50979"/>
    </source>
</evidence>